<sequence length="112" mass="12558">MSPTSKNGSEGLSNANGKVDIQSKSSPPNLGFVIIPKVEGQWTVKKALEASPRAATSADPNSPLLYFHLIKRLKTTKRKGWRHFNIKREELITNYMYYMFLLLILTLPALAP</sequence>
<name>A0AA37GYJ9_9PEZI</name>
<dbReference type="Gene3D" id="1.10.3210.10">
    <property type="entry name" value="Hypothetical protein af1432"/>
    <property type="match status" value="1"/>
</dbReference>
<dbReference type="AlphaFoldDB" id="A0AA37GYJ9"/>
<gene>
    <name evidence="3" type="ORF">ColLi_11599</name>
</gene>
<comment type="caution">
    <text evidence="3">The sequence shown here is derived from an EMBL/GenBank/DDBJ whole genome shotgun (WGS) entry which is preliminary data.</text>
</comment>
<evidence type="ECO:0000256" key="2">
    <source>
        <dbReference type="SAM" id="Phobius"/>
    </source>
</evidence>
<keyword evidence="2" id="KW-1133">Transmembrane helix</keyword>
<feature type="region of interest" description="Disordered" evidence="1">
    <location>
        <begin position="1"/>
        <end position="27"/>
    </location>
</feature>
<feature type="transmembrane region" description="Helical" evidence="2">
    <location>
        <begin position="91"/>
        <end position="111"/>
    </location>
</feature>
<keyword evidence="4" id="KW-1185">Reference proteome</keyword>
<protein>
    <submittedName>
        <fullName evidence="3">Uncharacterized protein</fullName>
    </submittedName>
</protein>
<proteinExistence type="predicted"/>
<dbReference type="Proteomes" id="UP001055172">
    <property type="component" value="Unassembled WGS sequence"/>
</dbReference>
<keyword evidence="2" id="KW-0812">Transmembrane</keyword>
<dbReference type="EMBL" id="BPPX01000035">
    <property type="protein sequence ID" value="GJC88761.1"/>
    <property type="molecule type" value="Genomic_DNA"/>
</dbReference>
<accession>A0AA37GYJ9</accession>
<organism evidence="3 4">
    <name type="scientific">Colletotrichum liriopes</name>
    <dbReference type="NCBI Taxonomy" id="708192"/>
    <lineage>
        <taxon>Eukaryota</taxon>
        <taxon>Fungi</taxon>
        <taxon>Dikarya</taxon>
        <taxon>Ascomycota</taxon>
        <taxon>Pezizomycotina</taxon>
        <taxon>Sordariomycetes</taxon>
        <taxon>Hypocreomycetidae</taxon>
        <taxon>Glomerellales</taxon>
        <taxon>Glomerellaceae</taxon>
        <taxon>Colletotrichum</taxon>
        <taxon>Colletotrichum spaethianum species complex</taxon>
    </lineage>
</organism>
<keyword evidence="2" id="KW-0472">Membrane</keyword>
<evidence type="ECO:0000313" key="4">
    <source>
        <dbReference type="Proteomes" id="UP001055172"/>
    </source>
</evidence>
<evidence type="ECO:0000313" key="3">
    <source>
        <dbReference type="EMBL" id="GJC88761.1"/>
    </source>
</evidence>
<evidence type="ECO:0000256" key="1">
    <source>
        <dbReference type="SAM" id="MobiDB-lite"/>
    </source>
</evidence>
<reference evidence="3 4" key="1">
    <citation type="submission" date="2021-07" db="EMBL/GenBank/DDBJ databases">
        <title>Genome data of Colletotrichum spaethianum.</title>
        <authorList>
            <person name="Utami Y.D."/>
            <person name="Hiruma K."/>
        </authorList>
    </citation>
    <scope>NUCLEOTIDE SEQUENCE [LARGE SCALE GENOMIC DNA]</scope>
    <source>
        <strain evidence="3 4">MAFF 242679</strain>
    </source>
</reference>